<accession>A0A367FA32</accession>
<name>A0A367FA32_9ACTN</name>
<keyword evidence="3" id="KW-1185">Reference proteome</keyword>
<comment type="caution">
    <text evidence="2">The sequence shown here is derived from an EMBL/GenBank/DDBJ whole genome shotgun (WGS) entry which is preliminary data.</text>
</comment>
<evidence type="ECO:0000313" key="3">
    <source>
        <dbReference type="Proteomes" id="UP000253094"/>
    </source>
</evidence>
<organism evidence="2 3">
    <name type="scientific">Sphaerisporangium album</name>
    <dbReference type="NCBI Taxonomy" id="509200"/>
    <lineage>
        <taxon>Bacteria</taxon>
        <taxon>Bacillati</taxon>
        <taxon>Actinomycetota</taxon>
        <taxon>Actinomycetes</taxon>
        <taxon>Streptosporangiales</taxon>
        <taxon>Streptosporangiaceae</taxon>
        <taxon>Sphaerisporangium</taxon>
    </lineage>
</organism>
<protein>
    <submittedName>
        <fullName evidence="2">Uncharacterized protein</fullName>
    </submittedName>
</protein>
<proteinExistence type="predicted"/>
<feature type="region of interest" description="Disordered" evidence="1">
    <location>
        <begin position="251"/>
        <end position="277"/>
    </location>
</feature>
<dbReference type="RefSeq" id="WP_114031567.1">
    <property type="nucleotide sequence ID" value="NZ_QOIL01000016.1"/>
</dbReference>
<gene>
    <name evidence="2" type="ORF">DQ384_26275</name>
</gene>
<sequence>MATVEEAKAINRVLRYVLQSPSVLPGDEALGAAEFLILRARRALGGAGLTVEEVRERWPVVELGREDVEVATCRLCGCTEDAACEGGCCWVPNGLGVDLCSACVGRVRELIDELDDAAAQELADQTLLRGLTVKDGVAELAIVPPHEIAVAWVRYAREMLGDAPNYVETLVEMPKASMEVGLAGEAERFVFILQRVGKVTPHEARSQAEAERDVLRGVIVQLARALHTTSDGTGVSAALSAVPADLWAEAVGEDAPPPPPHACGEFGPCPEHAGVPA</sequence>
<dbReference type="EMBL" id="QOIL01000016">
    <property type="protein sequence ID" value="RCG27228.1"/>
    <property type="molecule type" value="Genomic_DNA"/>
</dbReference>
<evidence type="ECO:0000313" key="2">
    <source>
        <dbReference type="EMBL" id="RCG27228.1"/>
    </source>
</evidence>
<dbReference type="OrthoDB" id="4333052at2"/>
<dbReference type="AlphaFoldDB" id="A0A367FA32"/>
<reference evidence="2 3" key="1">
    <citation type="submission" date="2018-06" db="EMBL/GenBank/DDBJ databases">
        <title>Sphaerisporangium craniellae sp. nov., isolated from a marine sponge in the South China Sea.</title>
        <authorList>
            <person name="Li L."/>
        </authorList>
    </citation>
    <scope>NUCLEOTIDE SEQUENCE [LARGE SCALE GENOMIC DNA]</scope>
    <source>
        <strain evidence="2 3">CCTCC AA 208026</strain>
    </source>
</reference>
<evidence type="ECO:0000256" key="1">
    <source>
        <dbReference type="SAM" id="MobiDB-lite"/>
    </source>
</evidence>
<dbReference type="Proteomes" id="UP000253094">
    <property type="component" value="Unassembled WGS sequence"/>
</dbReference>